<evidence type="ECO:0000313" key="2">
    <source>
        <dbReference type="EMBL" id="KAF5647643.1"/>
    </source>
</evidence>
<name>A0A8H5W721_9HYPO</name>
<evidence type="ECO:0000256" key="1">
    <source>
        <dbReference type="SAM" id="MobiDB-lite"/>
    </source>
</evidence>
<dbReference type="AlphaFoldDB" id="A0A8H5W721"/>
<sequence>MLEADIRQYVRLDSLAPAQSLQESGQRETGKKPEKVKISSLQQTLNKTSSSLISTLQTINIIQQHSALISNMNKRKGVFGQYTTWPDDDDDGGGDGDDEAKKPVKRPRGNENTENPTDPVPDVPDEQPSEDLNDEEQPEVEIPEREDTITDPGDPGTDETIEEETVGNAPDAPEAEGSEGEDTITDPGDPNTNATTEEQPIENAPGPSSSQAGSGAQNTGSECAKGNQRRFVPSTPN</sequence>
<organism evidence="2 3">
    <name type="scientific">Fusarium tjaetaba</name>
    <dbReference type="NCBI Taxonomy" id="1567544"/>
    <lineage>
        <taxon>Eukaryota</taxon>
        <taxon>Fungi</taxon>
        <taxon>Dikarya</taxon>
        <taxon>Ascomycota</taxon>
        <taxon>Pezizomycotina</taxon>
        <taxon>Sordariomycetes</taxon>
        <taxon>Hypocreomycetidae</taxon>
        <taxon>Hypocreales</taxon>
        <taxon>Nectriaceae</taxon>
        <taxon>Fusarium</taxon>
        <taxon>Fusarium fujikuroi species complex</taxon>
    </lineage>
</organism>
<evidence type="ECO:0000313" key="3">
    <source>
        <dbReference type="Proteomes" id="UP000530670"/>
    </source>
</evidence>
<accession>A0A8H5W721</accession>
<dbReference type="Proteomes" id="UP000530670">
    <property type="component" value="Unassembled WGS sequence"/>
</dbReference>
<dbReference type="EMBL" id="JAAQRI010000030">
    <property type="protein sequence ID" value="KAF5647643.1"/>
    <property type="molecule type" value="Genomic_DNA"/>
</dbReference>
<dbReference type="RefSeq" id="XP_037211267.1">
    <property type="nucleotide sequence ID" value="XM_037347815.1"/>
</dbReference>
<proteinExistence type="predicted"/>
<gene>
    <name evidence="2" type="ORF">FTJAE_1699</name>
</gene>
<feature type="compositionally biased region" description="Acidic residues" evidence="1">
    <location>
        <begin position="123"/>
        <end position="141"/>
    </location>
</feature>
<protein>
    <submittedName>
        <fullName evidence="2">Uncharacterized protein</fullName>
    </submittedName>
</protein>
<feature type="compositionally biased region" description="Acidic residues" evidence="1">
    <location>
        <begin position="156"/>
        <end position="165"/>
    </location>
</feature>
<dbReference type="OrthoDB" id="5107026at2759"/>
<dbReference type="GeneID" id="59300085"/>
<feature type="compositionally biased region" description="Acidic residues" evidence="1">
    <location>
        <begin position="86"/>
        <end position="98"/>
    </location>
</feature>
<feature type="compositionally biased region" description="Low complexity" evidence="1">
    <location>
        <begin position="204"/>
        <end position="217"/>
    </location>
</feature>
<keyword evidence="3" id="KW-1185">Reference proteome</keyword>
<comment type="caution">
    <text evidence="2">The sequence shown here is derived from an EMBL/GenBank/DDBJ whole genome shotgun (WGS) entry which is preliminary data.</text>
</comment>
<reference evidence="2 3" key="1">
    <citation type="submission" date="2020-05" db="EMBL/GenBank/DDBJ databases">
        <title>Identification and distribution of gene clusters putatively required for synthesis of sphingolipid metabolism inhibitors in phylogenetically diverse species of the filamentous fungus Fusarium.</title>
        <authorList>
            <person name="Kim H.-S."/>
            <person name="Busman M."/>
            <person name="Brown D.W."/>
            <person name="Divon H."/>
            <person name="Uhlig S."/>
            <person name="Proctor R.H."/>
        </authorList>
    </citation>
    <scope>NUCLEOTIDE SEQUENCE [LARGE SCALE GENOMIC DNA]</scope>
    <source>
        <strain evidence="2 3">NRRL 66243</strain>
    </source>
</reference>
<feature type="compositionally biased region" description="Acidic residues" evidence="1">
    <location>
        <begin position="173"/>
        <end position="184"/>
    </location>
</feature>
<feature type="region of interest" description="Disordered" evidence="1">
    <location>
        <begin position="83"/>
        <end position="237"/>
    </location>
</feature>